<dbReference type="EMBL" id="BAAAEI010000006">
    <property type="protein sequence ID" value="GAA0345581.1"/>
    <property type="molecule type" value="Genomic_DNA"/>
</dbReference>
<feature type="compositionally biased region" description="Low complexity" evidence="1">
    <location>
        <begin position="36"/>
        <end position="46"/>
    </location>
</feature>
<gene>
    <name evidence="2" type="ORF">GCM10009092_07590</name>
</gene>
<evidence type="ECO:0000313" key="3">
    <source>
        <dbReference type="Proteomes" id="UP001501757"/>
    </source>
</evidence>
<keyword evidence="3" id="KW-1185">Reference proteome</keyword>
<dbReference type="Proteomes" id="UP001501757">
    <property type="component" value="Unassembled WGS sequence"/>
</dbReference>
<proteinExistence type="predicted"/>
<organism evidence="2 3">
    <name type="scientific">Bowmanella denitrificans</name>
    <dbReference type="NCBI Taxonomy" id="366582"/>
    <lineage>
        <taxon>Bacteria</taxon>
        <taxon>Pseudomonadati</taxon>
        <taxon>Pseudomonadota</taxon>
        <taxon>Gammaproteobacteria</taxon>
        <taxon>Alteromonadales</taxon>
        <taxon>Alteromonadaceae</taxon>
        <taxon>Bowmanella</taxon>
    </lineage>
</organism>
<evidence type="ECO:0000313" key="2">
    <source>
        <dbReference type="EMBL" id="GAA0345581.1"/>
    </source>
</evidence>
<comment type="caution">
    <text evidence="2">The sequence shown here is derived from an EMBL/GenBank/DDBJ whole genome shotgun (WGS) entry which is preliminary data.</text>
</comment>
<evidence type="ECO:0000256" key="1">
    <source>
        <dbReference type="SAM" id="MobiDB-lite"/>
    </source>
</evidence>
<protein>
    <submittedName>
        <fullName evidence="2">Uncharacterized protein</fullName>
    </submittedName>
</protein>
<name>A0ABP3GHA2_9ALTE</name>
<feature type="region of interest" description="Disordered" evidence="1">
    <location>
        <begin position="33"/>
        <end position="53"/>
    </location>
</feature>
<sequence length="110" mass="12782">MANIDKLKIDYVTESTDMRRVIRKEVQLDWLEQKASRGGSRPGAGRPAKRGKTLVKRIPQQYAEAIESLIAHLDQQRDYQQLQSRVQIQDLDNRQVMLTFNTEAQSDNKR</sequence>
<reference evidence="3" key="1">
    <citation type="journal article" date="2019" name="Int. J. Syst. Evol. Microbiol.">
        <title>The Global Catalogue of Microorganisms (GCM) 10K type strain sequencing project: providing services to taxonomists for standard genome sequencing and annotation.</title>
        <authorList>
            <consortium name="The Broad Institute Genomics Platform"/>
            <consortium name="The Broad Institute Genome Sequencing Center for Infectious Disease"/>
            <person name="Wu L."/>
            <person name="Ma J."/>
        </authorList>
    </citation>
    <scope>NUCLEOTIDE SEQUENCE [LARGE SCALE GENOMIC DNA]</scope>
    <source>
        <strain evidence="3">JCM 13378</strain>
    </source>
</reference>
<accession>A0ABP3GHA2</accession>